<evidence type="ECO:0000313" key="2">
    <source>
        <dbReference type="Proteomes" id="UP000664132"/>
    </source>
</evidence>
<evidence type="ECO:0000313" key="1">
    <source>
        <dbReference type="EMBL" id="KAG4417209.1"/>
    </source>
</evidence>
<protein>
    <submittedName>
        <fullName evidence="1">Uncharacterized protein</fullName>
    </submittedName>
</protein>
<dbReference type="EMBL" id="JAFJYH010000161">
    <property type="protein sequence ID" value="KAG4417209.1"/>
    <property type="molecule type" value="Genomic_DNA"/>
</dbReference>
<dbReference type="AlphaFoldDB" id="A0A8H7WA49"/>
<keyword evidence="2" id="KW-1185">Reference proteome</keyword>
<sequence>MGLPAQILHVYYKGLTLSVLDSDDKTALYTVNCRPLAFRIFSSDPSLESAPVASSSFHFVTTNVNLLLYNRAILLYREKTFTRSYTYVSPGAYSNEHGSEKVLEQKMHWEAEDIMSGDFKLINPKGEVCAWFRNKVFSTTELGRFEIMESMEGREVEILLTGMAMLAMVQSGKFALMVIGGS</sequence>
<accession>A0A8H7WA49</accession>
<name>A0A8H7WA49_9HELO</name>
<gene>
    <name evidence="1" type="ORF">IFR04_009658</name>
</gene>
<comment type="caution">
    <text evidence="1">The sequence shown here is derived from an EMBL/GenBank/DDBJ whole genome shotgun (WGS) entry which is preliminary data.</text>
</comment>
<proteinExistence type="predicted"/>
<organism evidence="1 2">
    <name type="scientific">Cadophora malorum</name>
    <dbReference type="NCBI Taxonomy" id="108018"/>
    <lineage>
        <taxon>Eukaryota</taxon>
        <taxon>Fungi</taxon>
        <taxon>Dikarya</taxon>
        <taxon>Ascomycota</taxon>
        <taxon>Pezizomycotina</taxon>
        <taxon>Leotiomycetes</taxon>
        <taxon>Helotiales</taxon>
        <taxon>Ploettnerulaceae</taxon>
        <taxon>Cadophora</taxon>
    </lineage>
</organism>
<reference evidence="1" key="1">
    <citation type="submission" date="2021-02" db="EMBL/GenBank/DDBJ databases">
        <title>Genome sequence Cadophora malorum strain M34.</title>
        <authorList>
            <person name="Stefanovic E."/>
            <person name="Vu D."/>
            <person name="Scully C."/>
            <person name="Dijksterhuis J."/>
            <person name="Roader J."/>
            <person name="Houbraken J."/>
        </authorList>
    </citation>
    <scope>NUCLEOTIDE SEQUENCE</scope>
    <source>
        <strain evidence="1">M34</strain>
    </source>
</reference>
<dbReference type="Proteomes" id="UP000664132">
    <property type="component" value="Unassembled WGS sequence"/>
</dbReference>
<dbReference type="OrthoDB" id="4725912at2759"/>